<feature type="short sequence motif" description="HXTX 2" evidence="2">
    <location>
        <begin position="128"/>
        <end position="131"/>
    </location>
</feature>
<dbReference type="SUPFAM" id="SSF55144">
    <property type="entry name" value="LigT-like"/>
    <property type="match status" value="1"/>
</dbReference>
<comment type="caution">
    <text evidence="4">The sequence shown here is derived from an EMBL/GenBank/DDBJ whole genome shotgun (WGS) entry which is preliminary data.</text>
</comment>
<gene>
    <name evidence="4" type="ORF">A2151_00445</name>
</gene>
<dbReference type="GO" id="GO:0016874">
    <property type="term" value="F:ligase activity"/>
    <property type="evidence" value="ECO:0007669"/>
    <property type="project" value="UniProtKB-KW"/>
</dbReference>
<evidence type="ECO:0000256" key="2">
    <source>
        <dbReference type="HAMAP-Rule" id="MF_01940"/>
    </source>
</evidence>
<dbReference type="AlphaFoldDB" id="A0A1F6TVI1"/>
<protein>
    <recommendedName>
        <fullName evidence="2">RNA 2',3'-cyclic phosphodiesterase</fullName>
        <shortName evidence="2">RNA 2',3'-CPDase</shortName>
        <ecNumber evidence="2">3.1.4.58</ecNumber>
    </recommendedName>
</protein>
<feature type="active site" description="Proton acceptor" evidence="2">
    <location>
        <position position="128"/>
    </location>
</feature>
<dbReference type="InterPro" id="IPR014051">
    <property type="entry name" value="Phosphoesterase_HXTX"/>
</dbReference>
<accession>A0A1F6TVI1</accession>
<evidence type="ECO:0000256" key="1">
    <source>
        <dbReference type="ARBA" id="ARBA00022801"/>
    </source>
</evidence>
<dbReference type="HAMAP" id="MF_01940">
    <property type="entry name" value="RNA_CPDase"/>
    <property type="match status" value="1"/>
</dbReference>
<dbReference type="Pfam" id="PF02834">
    <property type="entry name" value="LigT_PEase"/>
    <property type="match status" value="1"/>
</dbReference>
<dbReference type="PANTHER" id="PTHR35561:SF1">
    <property type="entry name" value="RNA 2',3'-CYCLIC PHOSPHODIESTERASE"/>
    <property type="match status" value="1"/>
</dbReference>
<feature type="active site" description="Proton donor" evidence="2">
    <location>
        <position position="46"/>
    </location>
</feature>
<evidence type="ECO:0000313" key="4">
    <source>
        <dbReference type="EMBL" id="OGI49049.1"/>
    </source>
</evidence>
<feature type="domain" description="Phosphoesterase HXTX" evidence="3">
    <location>
        <begin position="20"/>
        <end position="92"/>
    </location>
</feature>
<dbReference type="EMBL" id="MFSU01000010">
    <property type="protein sequence ID" value="OGI49049.1"/>
    <property type="molecule type" value="Genomic_DNA"/>
</dbReference>
<organism evidence="4 5">
    <name type="scientific">Candidatus Muproteobacteria bacterium RBG_16_65_34</name>
    <dbReference type="NCBI Taxonomy" id="1817760"/>
    <lineage>
        <taxon>Bacteria</taxon>
        <taxon>Pseudomonadati</taxon>
        <taxon>Pseudomonadota</taxon>
        <taxon>Candidatus Muproteobacteria</taxon>
    </lineage>
</organism>
<comment type="function">
    <text evidence="2">Hydrolyzes RNA 2',3'-cyclic phosphodiester to an RNA 2'-phosphomonoester.</text>
</comment>
<comment type="catalytic activity">
    <reaction evidence="2">
        <text>a 3'-end 2',3'-cyclophospho-ribonucleotide-RNA + H2O = a 3'-end 2'-phospho-ribonucleotide-RNA + H(+)</text>
        <dbReference type="Rhea" id="RHEA:11828"/>
        <dbReference type="Rhea" id="RHEA-COMP:10464"/>
        <dbReference type="Rhea" id="RHEA-COMP:17353"/>
        <dbReference type="ChEBI" id="CHEBI:15377"/>
        <dbReference type="ChEBI" id="CHEBI:15378"/>
        <dbReference type="ChEBI" id="CHEBI:83064"/>
        <dbReference type="ChEBI" id="CHEBI:173113"/>
        <dbReference type="EC" id="3.1.4.58"/>
    </reaction>
</comment>
<dbReference type="InterPro" id="IPR004175">
    <property type="entry name" value="RNA_CPDase"/>
</dbReference>
<dbReference type="PANTHER" id="PTHR35561">
    <property type="entry name" value="RNA 2',3'-CYCLIC PHOSPHODIESTERASE"/>
    <property type="match status" value="1"/>
</dbReference>
<evidence type="ECO:0000259" key="3">
    <source>
        <dbReference type="Pfam" id="PF02834"/>
    </source>
</evidence>
<dbReference type="EC" id="3.1.4.58" evidence="2"/>
<feature type="short sequence motif" description="HXTX 1" evidence="2">
    <location>
        <begin position="46"/>
        <end position="49"/>
    </location>
</feature>
<evidence type="ECO:0000313" key="5">
    <source>
        <dbReference type="Proteomes" id="UP000178885"/>
    </source>
</evidence>
<dbReference type="GO" id="GO:0008664">
    <property type="term" value="F:RNA 2',3'-cyclic 3'-phosphodiesterase activity"/>
    <property type="evidence" value="ECO:0007669"/>
    <property type="project" value="UniProtKB-EC"/>
</dbReference>
<dbReference type="InterPro" id="IPR009097">
    <property type="entry name" value="Cyclic_Pdiesterase"/>
</dbReference>
<proteinExistence type="inferred from homology"/>
<keyword evidence="1 2" id="KW-0378">Hydrolase</keyword>
<reference evidence="4 5" key="1">
    <citation type="journal article" date="2016" name="Nat. Commun.">
        <title>Thousands of microbial genomes shed light on interconnected biogeochemical processes in an aquifer system.</title>
        <authorList>
            <person name="Anantharaman K."/>
            <person name="Brown C.T."/>
            <person name="Hug L.A."/>
            <person name="Sharon I."/>
            <person name="Castelle C.J."/>
            <person name="Probst A.J."/>
            <person name="Thomas B.C."/>
            <person name="Singh A."/>
            <person name="Wilkins M.J."/>
            <person name="Karaoz U."/>
            <person name="Brodie E.L."/>
            <person name="Williams K.H."/>
            <person name="Hubbard S.S."/>
            <person name="Banfield J.F."/>
        </authorList>
    </citation>
    <scope>NUCLEOTIDE SEQUENCE [LARGE SCALE GENOMIC DNA]</scope>
</reference>
<dbReference type="GO" id="GO:0004113">
    <property type="term" value="F:2',3'-cyclic-nucleotide 3'-phosphodiesterase activity"/>
    <property type="evidence" value="ECO:0007669"/>
    <property type="project" value="InterPro"/>
</dbReference>
<dbReference type="Gene3D" id="3.90.1140.10">
    <property type="entry name" value="Cyclic phosphodiesterase"/>
    <property type="match status" value="1"/>
</dbReference>
<sequence>MVPGGAETQRLFFALWPEPELGERLFALGGDRLRVGGRWVVAENLHLTLAFLGSLDVALRQRLEQGADGIRVPRFTLALDRVGCFRRKGIFWAGATQTPAPLLELVGALKAAQAACGLTPEDREYQVHVTLARDVRRCPPEGPITPSLEWPARRFVLVESHTDADGARYEILRSWELTTGTRGEARGARGEG</sequence>
<dbReference type="NCBIfam" id="TIGR02258">
    <property type="entry name" value="2_5_ligase"/>
    <property type="match status" value="1"/>
</dbReference>
<comment type="similarity">
    <text evidence="2">Belongs to the 2H phosphoesterase superfamily. ThpR family.</text>
</comment>
<keyword evidence="4" id="KW-0436">Ligase</keyword>
<name>A0A1F6TVI1_9PROT</name>
<dbReference type="Proteomes" id="UP000178885">
    <property type="component" value="Unassembled WGS sequence"/>
</dbReference>